<gene>
    <name evidence="2" type="ORF">O181_057713</name>
</gene>
<feature type="compositionally biased region" description="Polar residues" evidence="1">
    <location>
        <begin position="34"/>
        <end position="49"/>
    </location>
</feature>
<evidence type="ECO:0000256" key="1">
    <source>
        <dbReference type="SAM" id="MobiDB-lite"/>
    </source>
</evidence>
<comment type="caution">
    <text evidence="2">The sequence shown here is derived from an EMBL/GenBank/DDBJ whole genome shotgun (WGS) entry which is preliminary data.</text>
</comment>
<dbReference type="AlphaFoldDB" id="A0A9Q3EBR9"/>
<feature type="compositionally biased region" description="Basic and acidic residues" evidence="1">
    <location>
        <begin position="121"/>
        <end position="136"/>
    </location>
</feature>
<keyword evidence="3" id="KW-1185">Reference proteome</keyword>
<protein>
    <submittedName>
        <fullName evidence="2">Uncharacterized protein</fullName>
    </submittedName>
</protein>
<reference evidence="2" key="1">
    <citation type="submission" date="2021-03" db="EMBL/GenBank/DDBJ databases">
        <title>Draft genome sequence of rust myrtle Austropuccinia psidii MF-1, a brazilian biotype.</title>
        <authorList>
            <person name="Quecine M.C."/>
            <person name="Pachon D.M.R."/>
            <person name="Bonatelli M.L."/>
            <person name="Correr F.H."/>
            <person name="Franceschini L.M."/>
            <person name="Leite T.F."/>
            <person name="Margarido G.R.A."/>
            <person name="Almeida C.A."/>
            <person name="Ferrarezi J.A."/>
            <person name="Labate C.A."/>
        </authorList>
    </citation>
    <scope>NUCLEOTIDE SEQUENCE</scope>
    <source>
        <strain evidence="2">MF-1</strain>
    </source>
</reference>
<proteinExistence type="predicted"/>
<feature type="compositionally biased region" description="Polar residues" evidence="1">
    <location>
        <begin position="1"/>
        <end position="10"/>
    </location>
</feature>
<dbReference type="Proteomes" id="UP000765509">
    <property type="component" value="Unassembled WGS sequence"/>
</dbReference>
<name>A0A9Q3EBR9_9BASI</name>
<dbReference type="EMBL" id="AVOT02026322">
    <property type="protein sequence ID" value="MBW0517998.1"/>
    <property type="molecule type" value="Genomic_DNA"/>
</dbReference>
<evidence type="ECO:0000313" key="2">
    <source>
        <dbReference type="EMBL" id="MBW0517998.1"/>
    </source>
</evidence>
<organism evidence="2 3">
    <name type="scientific">Austropuccinia psidii MF-1</name>
    <dbReference type="NCBI Taxonomy" id="1389203"/>
    <lineage>
        <taxon>Eukaryota</taxon>
        <taxon>Fungi</taxon>
        <taxon>Dikarya</taxon>
        <taxon>Basidiomycota</taxon>
        <taxon>Pucciniomycotina</taxon>
        <taxon>Pucciniomycetes</taxon>
        <taxon>Pucciniales</taxon>
        <taxon>Sphaerophragmiaceae</taxon>
        <taxon>Austropuccinia</taxon>
    </lineage>
</organism>
<sequence>MTTRRGSQYSIKPDGAGLRRRIDSSKGKRKGSIPSGTESTQGSALSQRQVPEMRMISEPELELIQTVLHIAQRQRLGNVASRQQGVMNPWCILKKFLKEEEIVRYSNGWNPLSSKHHSKKIKEYHAKKKEATKEEAPVASISKPQANPLPQ</sequence>
<accession>A0A9Q3EBR9</accession>
<feature type="region of interest" description="Disordered" evidence="1">
    <location>
        <begin position="108"/>
        <end position="151"/>
    </location>
</feature>
<evidence type="ECO:0000313" key="3">
    <source>
        <dbReference type="Proteomes" id="UP000765509"/>
    </source>
</evidence>
<feature type="region of interest" description="Disordered" evidence="1">
    <location>
        <begin position="1"/>
        <end position="51"/>
    </location>
</feature>